<keyword evidence="9" id="KW-1185">Reference proteome</keyword>
<evidence type="ECO:0000313" key="9">
    <source>
        <dbReference type="Proteomes" id="UP000078576"/>
    </source>
</evidence>
<keyword evidence="3" id="KW-0689">Ribosomal protein</keyword>
<evidence type="ECO:0000256" key="4">
    <source>
        <dbReference type="ARBA" id="ARBA00023128"/>
    </source>
</evidence>
<evidence type="ECO:0000313" key="8">
    <source>
        <dbReference type="EMBL" id="KUI55664.1"/>
    </source>
</evidence>
<dbReference type="AlphaFoldDB" id="A0A194UVM1"/>
<evidence type="ECO:0000256" key="6">
    <source>
        <dbReference type="ARBA" id="ARBA00035183"/>
    </source>
</evidence>
<dbReference type="Gene3D" id="1.10.1200.10">
    <property type="entry name" value="ACP-like"/>
    <property type="match status" value="1"/>
</dbReference>
<keyword evidence="5" id="KW-0687">Ribonucleoprotein</keyword>
<reference evidence="9" key="1">
    <citation type="submission" date="2014-12" db="EMBL/GenBank/DDBJ databases">
        <title>Genome Sequence of Valsa Canker Pathogens Uncovers a Specific Adaption of Colonization on Woody Bark.</title>
        <authorList>
            <person name="Yin Z."/>
            <person name="Liu H."/>
            <person name="Gao X."/>
            <person name="Li Z."/>
            <person name="Song N."/>
            <person name="Ke X."/>
            <person name="Dai Q."/>
            <person name="Wu Y."/>
            <person name="Sun Y."/>
            <person name="Xu J.-R."/>
            <person name="Kang Z.K."/>
            <person name="Wang L."/>
            <person name="Huang L."/>
        </authorList>
    </citation>
    <scope>NUCLEOTIDE SEQUENCE [LARGE SCALE GENOMIC DNA]</scope>
    <source>
        <strain evidence="9">SXYL134</strain>
    </source>
</reference>
<dbReference type="Proteomes" id="UP000078576">
    <property type="component" value="Unassembled WGS sequence"/>
</dbReference>
<evidence type="ECO:0000256" key="5">
    <source>
        <dbReference type="ARBA" id="ARBA00023274"/>
    </source>
</evidence>
<comment type="similarity">
    <text evidence="2">Belongs to the mitochondrion-specific ribosomal protein mL50 family.</text>
</comment>
<dbReference type="GO" id="GO:0005739">
    <property type="term" value="C:mitochondrion"/>
    <property type="evidence" value="ECO:0007669"/>
    <property type="project" value="UniProtKB-SubCell"/>
</dbReference>
<name>A0A194UVM1_CYTMA</name>
<evidence type="ECO:0000256" key="2">
    <source>
        <dbReference type="ARBA" id="ARBA00008860"/>
    </source>
</evidence>
<dbReference type="GO" id="GO:1990904">
    <property type="term" value="C:ribonucleoprotein complex"/>
    <property type="evidence" value="ECO:0007669"/>
    <property type="project" value="UniProtKB-KW"/>
</dbReference>
<evidence type="ECO:0000256" key="3">
    <source>
        <dbReference type="ARBA" id="ARBA00022980"/>
    </source>
</evidence>
<dbReference type="GO" id="GO:0005840">
    <property type="term" value="C:ribosome"/>
    <property type="evidence" value="ECO:0007669"/>
    <property type="project" value="UniProtKB-KW"/>
</dbReference>
<proteinExistence type="inferred from homology"/>
<sequence>MRRIARIQRPSAAITQCLQASSASAPQHAVVCRAAAATTTIRGPRDFSTTPQRTFHGSRPSGDKPKVQGVEEVAREADQPSTEVEAQQAAEELIDAYDPEAQATQVQVETDLALPPEEIIVAPRADIVEEQEKEYTPAESADGLEIVGGLKGWFERDDHWGGTKRYVGFTPTHRVQDPALLELSVRRAVVEALAVFQEKDDELLTGLWERGEKEDAVRVLGLGLEVAENGYAKLAGDVASVVQSLRWDPEAPDSVASVDEEVGKQRFTPEEAAEIVKTWDNTWKNITLRNLKLKFAITKRILQLTGRTIPDAKLHTMNTTGHLVSHLVRPPPPTKVAEAIEQLGELPSLPNVQVHATRRTPVHKHQEVGRWKVIVEELEKRKMPATGDGGIGAFVEDKWFRGPRLPKNERKKRR</sequence>
<keyword evidence="4" id="KW-0496">Mitochondrion</keyword>
<comment type="subcellular location">
    <subcellularLocation>
        <location evidence="1">Mitochondrion</location>
    </subcellularLocation>
</comment>
<protein>
    <recommendedName>
        <fullName evidence="6">Large ribosomal subunit protein mL50</fullName>
    </recommendedName>
</protein>
<feature type="region of interest" description="Disordered" evidence="7">
    <location>
        <begin position="42"/>
        <end position="68"/>
    </location>
</feature>
<evidence type="ECO:0000256" key="1">
    <source>
        <dbReference type="ARBA" id="ARBA00004173"/>
    </source>
</evidence>
<dbReference type="STRING" id="694573.A0A194UVM1"/>
<dbReference type="EMBL" id="KN714682">
    <property type="protein sequence ID" value="KUI55664.1"/>
    <property type="molecule type" value="Genomic_DNA"/>
</dbReference>
<dbReference type="OrthoDB" id="6220758at2759"/>
<organism evidence="8 9">
    <name type="scientific">Cytospora mali</name>
    <name type="common">Apple Valsa canker fungus</name>
    <name type="synonym">Valsa mali</name>
    <dbReference type="NCBI Taxonomy" id="578113"/>
    <lineage>
        <taxon>Eukaryota</taxon>
        <taxon>Fungi</taxon>
        <taxon>Dikarya</taxon>
        <taxon>Ascomycota</taxon>
        <taxon>Pezizomycotina</taxon>
        <taxon>Sordariomycetes</taxon>
        <taxon>Sordariomycetidae</taxon>
        <taxon>Diaporthales</taxon>
        <taxon>Cytosporaceae</taxon>
        <taxon>Cytospora</taxon>
    </lineage>
</organism>
<gene>
    <name evidence="8" type="ORF">VP1G_02986</name>
</gene>
<dbReference type="Pfam" id="PF10501">
    <property type="entry name" value="Ribosomal_L50"/>
    <property type="match status" value="1"/>
</dbReference>
<dbReference type="InterPro" id="IPR036736">
    <property type="entry name" value="ACP-like_sf"/>
</dbReference>
<dbReference type="InterPro" id="IPR018305">
    <property type="entry name" value="Ribosomal_m50"/>
</dbReference>
<evidence type="ECO:0000256" key="7">
    <source>
        <dbReference type="SAM" id="MobiDB-lite"/>
    </source>
</evidence>
<accession>A0A194UVM1</accession>